<dbReference type="PANTHER" id="PTHR10566">
    <property type="entry name" value="CHAPERONE-ACTIVITY OF BC1 COMPLEX CABC1 -RELATED"/>
    <property type="match status" value="1"/>
</dbReference>
<dbReference type="InterPro" id="IPR011009">
    <property type="entry name" value="Kinase-like_dom_sf"/>
</dbReference>
<evidence type="ECO:0000313" key="6">
    <source>
        <dbReference type="Proteomes" id="UP000029050"/>
    </source>
</evidence>
<dbReference type="InterPro" id="IPR000719">
    <property type="entry name" value="Prot_kinase_dom"/>
</dbReference>
<dbReference type="PANTHER" id="PTHR10566:SF113">
    <property type="entry name" value="PROTEIN ACTIVITY OF BC1 COMPLEX KINASE 7, CHLOROPLASTIC"/>
    <property type="match status" value="1"/>
</dbReference>
<name>A0A087CFB1_9BIFI</name>
<accession>A0A087CFB1</accession>
<feature type="domain" description="Protein kinase" evidence="4">
    <location>
        <begin position="160"/>
        <end position="494"/>
    </location>
</feature>
<keyword evidence="3" id="KW-0472">Membrane</keyword>
<organism evidence="5 6">
    <name type="scientific">Bifidobacterium psychraerophilum</name>
    <dbReference type="NCBI Taxonomy" id="218140"/>
    <lineage>
        <taxon>Bacteria</taxon>
        <taxon>Bacillati</taxon>
        <taxon>Actinomycetota</taxon>
        <taxon>Actinomycetes</taxon>
        <taxon>Bifidobacteriales</taxon>
        <taxon>Bifidobacteriaceae</taxon>
        <taxon>Bifidobacterium</taxon>
    </lineage>
</organism>
<evidence type="ECO:0000313" key="5">
    <source>
        <dbReference type="EMBL" id="KFI81961.1"/>
    </source>
</evidence>
<feature type="transmembrane region" description="Helical" evidence="3">
    <location>
        <begin position="535"/>
        <end position="555"/>
    </location>
</feature>
<evidence type="ECO:0000259" key="4">
    <source>
        <dbReference type="PROSITE" id="PS50011"/>
    </source>
</evidence>
<sequence>MTSGQEHTWRGRGDEATTAPRPGAGAPSARPSVSAPAEDMARHTQTIGLFGSKTQPSYPGSYHLTSRGKLRRLWQIARIATRFDVVRGLTPVTMRLMLEALGPTFVKVGQILSMRSEILPDAFCKELSRLRADADPMPYQTVVNTLAREYGRPVGEVFEEIDPTPLGSASLAQVHRARLITGEDVAIKVQRPGVREIMAQDIDIMRTFAKMATRFARSAQILDLKGVVEELWDTFQTETDFMMEARNLDDFRVFCKDYAYIDCPRPYMRLCTQHVVVMDYVDGISVSHPKELLDAGYDLEEIGMKLVDNYATQVLDAGFFHADPHPGNIIIDEGRIVLIDLGMTGRLDSGTRSVLRDMLYAVARQDSPALANALLRFAGSDEKRADDYPALLNDLDAVIEQFGTVALAELNIGDFFNALMQLARRHSIEMPSSVTTVARGLITLEGTLDEFLPSTNMIEIISHHILASKSAGTRVKEEGRSLVDQGNRALHGLLGALVETKTVSKMLTRGQMKVNIELVGSEQPLQQLSDMVNRITMALIVVGLYVGSSIVYFAGIKPVIFGIPVIGLMGYVVAFILSVWIVIDIMIKNRAIKRH</sequence>
<dbReference type="GO" id="GO:0004672">
    <property type="term" value="F:protein kinase activity"/>
    <property type="evidence" value="ECO:0007669"/>
    <property type="project" value="InterPro"/>
</dbReference>
<dbReference type="EMBL" id="JGZI01000009">
    <property type="protein sequence ID" value="KFI81961.1"/>
    <property type="molecule type" value="Genomic_DNA"/>
</dbReference>
<dbReference type="SUPFAM" id="SSF56112">
    <property type="entry name" value="Protein kinase-like (PK-like)"/>
    <property type="match status" value="1"/>
</dbReference>
<dbReference type="Pfam" id="PF03109">
    <property type="entry name" value="ABC1"/>
    <property type="match status" value="1"/>
</dbReference>
<comment type="similarity">
    <text evidence="1">Belongs to the protein kinase superfamily. ADCK protein kinase family.</text>
</comment>
<dbReference type="AlphaFoldDB" id="A0A087CFB1"/>
<dbReference type="eggNOG" id="COG0661">
    <property type="taxonomic scope" value="Bacteria"/>
</dbReference>
<feature type="transmembrane region" description="Helical" evidence="3">
    <location>
        <begin position="561"/>
        <end position="587"/>
    </location>
</feature>
<reference evidence="5 6" key="1">
    <citation type="submission" date="2014-03" db="EMBL/GenBank/DDBJ databases">
        <title>Genomics of Bifidobacteria.</title>
        <authorList>
            <person name="Ventura M."/>
            <person name="Milani C."/>
            <person name="Lugli G.A."/>
        </authorList>
    </citation>
    <scope>NUCLEOTIDE SEQUENCE [LARGE SCALE GENOMIC DNA]</scope>
    <source>
        <strain evidence="5 6">LMG 21775</strain>
    </source>
</reference>
<dbReference type="CDD" id="cd05121">
    <property type="entry name" value="ABC1_ADCK3-like"/>
    <property type="match status" value="1"/>
</dbReference>
<keyword evidence="3" id="KW-1133">Transmembrane helix</keyword>
<dbReference type="PROSITE" id="PS50011">
    <property type="entry name" value="PROTEIN_KINASE_DOM"/>
    <property type="match status" value="1"/>
</dbReference>
<evidence type="ECO:0000256" key="1">
    <source>
        <dbReference type="ARBA" id="ARBA00009670"/>
    </source>
</evidence>
<dbReference type="InterPro" id="IPR050154">
    <property type="entry name" value="UbiB_kinase"/>
</dbReference>
<proteinExistence type="inferred from homology"/>
<protein>
    <submittedName>
        <fullName evidence="5">ABC1 family protein</fullName>
    </submittedName>
</protein>
<gene>
    <name evidence="5" type="ORF">BPSY_0809</name>
</gene>
<feature type="compositionally biased region" description="Low complexity" evidence="2">
    <location>
        <begin position="16"/>
        <end position="37"/>
    </location>
</feature>
<dbReference type="STRING" id="218140.BPSY_0809"/>
<dbReference type="GO" id="GO:0005524">
    <property type="term" value="F:ATP binding"/>
    <property type="evidence" value="ECO:0007669"/>
    <property type="project" value="InterPro"/>
</dbReference>
<comment type="caution">
    <text evidence="5">The sequence shown here is derived from an EMBL/GenBank/DDBJ whole genome shotgun (WGS) entry which is preliminary data.</text>
</comment>
<dbReference type="OrthoDB" id="9795390at2"/>
<feature type="region of interest" description="Disordered" evidence="2">
    <location>
        <begin position="1"/>
        <end position="40"/>
    </location>
</feature>
<dbReference type="InterPro" id="IPR004147">
    <property type="entry name" value="ABC1_dom"/>
</dbReference>
<evidence type="ECO:0000256" key="2">
    <source>
        <dbReference type="SAM" id="MobiDB-lite"/>
    </source>
</evidence>
<dbReference type="Proteomes" id="UP000029050">
    <property type="component" value="Unassembled WGS sequence"/>
</dbReference>
<evidence type="ECO:0000256" key="3">
    <source>
        <dbReference type="SAM" id="Phobius"/>
    </source>
</evidence>
<keyword evidence="6" id="KW-1185">Reference proteome</keyword>
<keyword evidence="3" id="KW-0812">Transmembrane</keyword>